<evidence type="ECO:0000256" key="1">
    <source>
        <dbReference type="ARBA" id="ARBA00022801"/>
    </source>
</evidence>
<dbReference type="SUPFAM" id="SSF56317">
    <property type="entry name" value="Carbon-nitrogen hydrolase"/>
    <property type="match status" value="1"/>
</dbReference>
<dbReference type="CDD" id="cd07585">
    <property type="entry name" value="nitrilase_7"/>
    <property type="match status" value="1"/>
</dbReference>
<accession>A0A645B5C5</accession>
<keyword evidence="1 4" id="KW-0378">Hydrolase</keyword>
<evidence type="ECO:0000259" key="3">
    <source>
        <dbReference type="PROSITE" id="PS50263"/>
    </source>
</evidence>
<dbReference type="Gene3D" id="3.60.110.10">
    <property type="entry name" value="Carbon-nitrogen hydrolase"/>
    <property type="match status" value="1"/>
</dbReference>
<dbReference type="GO" id="GO:0016811">
    <property type="term" value="F:hydrolase activity, acting on carbon-nitrogen (but not peptide) bonds, in linear amides"/>
    <property type="evidence" value="ECO:0007669"/>
    <property type="project" value="TreeGrafter"/>
</dbReference>
<comment type="caution">
    <text evidence="4">The sequence shown here is derived from an EMBL/GenBank/DDBJ whole genome shotgun (WGS) entry which is preliminary data.</text>
</comment>
<proteinExistence type="predicted"/>
<dbReference type="Pfam" id="PF00795">
    <property type="entry name" value="CN_hydrolase"/>
    <property type="match status" value="1"/>
</dbReference>
<dbReference type="PANTHER" id="PTHR43674:SF2">
    <property type="entry name" value="BETA-UREIDOPROPIONASE"/>
    <property type="match status" value="1"/>
</dbReference>
<dbReference type="InterPro" id="IPR050345">
    <property type="entry name" value="Aliph_Amidase/BUP"/>
</dbReference>
<feature type="region of interest" description="Disordered" evidence="2">
    <location>
        <begin position="340"/>
        <end position="359"/>
    </location>
</feature>
<name>A0A645B5C5_9ZZZZ</name>
<dbReference type="PROSITE" id="PS50263">
    <property type="entry name" value="CN_HYDROLASE"/>
    <property type="match status" value="1"/>
</dbReference>
<dbReference type="EC" id="3.5.1.100" evidence="4"/>
<dbReference type="InterPro" id="IPR036526">
    <property type="entry name" value="C-N_Hydrolase_sf"/>
</dbReference>
<reference evidence="4" key="1">
    <citation type="submission" date="2019-08" db="EMBL/GenBank/DDBJ databases">
        <authorList>
            <person name="Kucharzyk K."/>
            <person name="Murdoch R.W."/>
            <person name="Higgins S."/>
            <person name="Loffler F."/>
        </authorList>
    </citation>
    <scope>NUCLEOTIDE SEQUENCE</scope>
</reference>
<dbReference type="EMBL" id="VSSQ01017714">
    <property type="protein sequence ID" value="MPM60266.1"/>
    <property type="molecule type" value="Genomic_DNA"/>
</dbReference>
<dbReference type="AlphaFoldDB" id="A0A645B5C5"/>
<feature type="domain" description="CN hydrolase" evidence="3">
    <location>
        <begin position="44"/>
        <end position="318"/>
    </location>
</feature>
<feature type="compositionally biased region" description="Basic and acidic residues" evidence="2">
    <location>
        <begin position="344"/>
        <end position="359"/>
    </location>
</feature>
<sequence length="359" mass="40078">MKISIAKHGVFTSALQPTTFFGFYNEVWQQFCGIVFAEDFMHNIKAASVQFQHKAGDKQSNLKTITHFVEQAANKGVNLIVFPEMCITGYWHVRNLTKEEIIDLAEPIPAGPSTQLLKRLSVKYGMTIGAGLIEISEGGELYNSYVVALSDGTVHTHRKLHTFISAHMQSGSSYTVFDIPEGVRLGVLTCYDNNIVENARITALLGAEVLLAPHQTGGCNSASPKGMKRIDVALWEERSTKEAELLSEFQGPKGRQWLMRWLPSRAHDNGMFLIFSNGVGRDDDEVRTGNAMILDPYGEILAESKAIEQDMVIAELDASLLPSSNGRRWMKARRPELYSPLSEKTGKEEDTRTVRFTYE</sequence>
<gene>
    <name evidence="4" type="primary">ramA_5</name>
    <name evidence="4" type="ORF">SDC9_107117</name>
</gene>
<protein>
    <submittedName>
        <fullName evidence="4">(R)-stereoselective amidase</fullName>
        <ecNumber evidence="4">3.5.1.100</ecNumber>
    </submittedName>
</protein>
<dbReference type="InterPro" id="IPR003010">
    <property type="entry name" value="C-N_Hydrolase"/>
</dbReference>
<evidence type="ECO:0000256" key="2">
    <source>
        <dbReference type="SAM" id="MobiDB-lite"/>
    </source>
</evidence>
<organism evidence="4">
    <name type="scientific">bioreactor metagenome</name>
    <dbReference type="NCBI Taxonomy" id="1076179"/>
    <lineage>
        <taxon>unclassified sequences</taxon>
        <taxon>metagenomes</taxon>
        <taxon>ecological metagenomes</taxon>
    </lineage>
</organism>
<evidence type="ECO:0000313" key="4">
    <source>
        <dbReference type="EMBL" id="MPM60266.1"/>
    </source>
</evidence>
<dbReference type="PANTHER" id="PTHR43674">
    <property type="entry name" value="NITRILASE C965.09-RELATED"/>
    <property type="match status" value="1"/>
</dbReference>